<name>A0A975GKM7_9BACT</name>
<sequence>MEALKILSRNEEARQEACLDIPAGDDRISKKKPGFFSRNQLLFLAEKSRVSLPTGDKKDV</sequence>
<dbReference type="Proteomes" id="UP000663722">
    <property type="component" value="Chromosome"/>
</dbReference>
<dbReference type="EMBL" id="CP061800">
    <property type="protein sequence ID" value="QTA84807.1"/>
    <property type="molecule type" value="Genomic_DNA"/>
</dbReference>
<dbReference type="RefSeq" id="WP_207681128.1">
    <property type="nucleotide sequence ID" value="NZ_CP061800.1"/>
</dbReference>
<reference evidence="1" key="1">
    <citation type="journal article" date="2021" name="Microb. Physiol.">
        <title>Proteogenomic Insights into the Physiology of Marine, Sulfate-Reducing, Filamentous Desulfonema limicola and Desulfonema magnum.</title>
        <authorList>
            <person name="Schnaars V."/>
            <person name="Wohlbrand L."/>
            <person name="Scheve S."/>
            <person name="Hinrichs C."/>
            <person name="Reinhardt R."/>
            <person name="Rabus R."/>
        </authorList>
    </citation>
    <scope>NUCLEOTIDE SEQUENCE</scope>
    <source>
        <strain evidence="1">4be13</strain>
    </source>
</reference>
<dbReference type="KEGG" id="dmm:dnm_008070"/>
<gene>
    <name evidence="1" type="ORF">dnm_008070</name>
</gene>
<keyword evidence="2" id="KW-1185">Reference proteome</keyword>
<proteinExistence type="predicted"/>
<protein>
    <submittedName>
        <fullName evidence="1">Uncharacterized protein</fullName>
    </submittedName>
</protein>
<dbReference type="AlphaFoldDB" id="A0A975GKM7"/>
<evidence type="ECO:0000313" key="1">
    <source>
        <dbReference type="EMBL" id="QTA84807.1"/>
    </source>
</evidence>
<accession>A0A975GKM7</accession>
<evidence type="ECO:0000313" key="2">
    <source>
        <dbReference type="Proteomes" id="UP000663722"/>
    </source>
</evidence>
<organism evidence="1 2">
    <name type="scientific">Desulfonema magnum</name>
    <dbReference type="NCBI Taxonomy" id="45655"/>
    <lineage>
        <taxon>Bacteria</taxon>
        <taxon>Pseudomonadati</taxon>
        <taxon>Thermodesulfobacteriota</taxon>
        <taxon>Desulfobacteria</taxon>
        <taxon>Desulfobacterales</taxon>
        <taxon>Desulfococcaceae</taxon>
        <taxon>Desulfonema</taxon>
    </lineage>
</organism>